<dbReference type="RefSeq" id="WP_084838814.1">
    <property type="nucleotide sequence ID" value="NZ_JAPWIE010000006.1"/>
</dbReference>
<dbReference type="InterPro" id="IPR036388">
    <property type="entry name" value="WH-like_DNA-bd_sf"/>
</dbReference>
<dbReference type="Proteomes" id="UP001067235">
    <property type="component" value="Unassembled WGS sequence"/>
</dbReference>
<dbReference type="EMBL" id="JAPWIE010000006">
    <property type="protein sequence ID" value="MCZ4552303.1"/>
    <property type="molecule type" value="Genomic_DNA"/>
</dbReference>
<dbReference type="InterPro" id="IPR000792">
    <property type="entry name" value="Tscrpt_reg_LuxR_C"/>
</dbReference>
<evidence type="ECO:0000313" key="2">
    <source>
        <dbReference type="EMBL" id="MCZ4552303.1"/>
    </source>
</evidence>
<dbReference type="Gene3D" id="1.10.10.10">
    <property type="entry name" value="Winged helix-like DNA-binding domain superfamily/Winged helix DNA-binding domain"/>
    <property type="match status" value="1"/>
</dbReference>
<dbReference type="InterPro" id="IPR016032">
    <property type="entry name" value="Sig_transdc_resp-reg_C-effctor"/>
</dbReference>
<dbReference type="Pfam" id="PF00196">
    <property type="entry name" value="GerE"/>
    <property type="match status" value="1"/>
</dbReference>
<proteinExistence type="predicted"/>
<reference evidence="2" key="1">
    <citation type="submission" date="2022-12" db="EMBL/GenBank/DDBJ databases">
        <authorList>
            <person name="Krivoruchko A.V."/>
            <person name="Elkin A."/>
        </authorList>
    </citation>
    <scope>NUCLEOTIDE SEQUENCE</scope>
    <source>
        <strain evidence="2">IEGM 1388</strain>
    </source>
</reference>
<organism evidence="2 3">
    <name type="scientific">Gordonia rubripertincta</name>
    <name type="common">Rhodococcus corallinus</name>
    <dbReference type="NCBI Taxonomy" id="36822"/>
    <lineage>
        <taxon>Bacteria</taxon>
        <taxon>Bacillati</taxon>
        <taxon>Actinomycetota</taxon>
        <taxon>Actinomycetes</taxon>
        <taxon>Mycobacteriales</taxon>
        <taxon>Gordoniaceae</taxon>
        <taxon>Gordonia</taxon>
    </lineage>
</organism>
<evidence type="ECO:0000259" key="1">
    <source>
        <dbReference type="PROSITE" id="PS50043"/>
    </source>
</evidence>
<gene>
    <name evidence="2" type="ORF">O4213_20080</name>
</gene>
<protein>
    <submittedName>
        <fullName evidence="2">LuxR C-terminal-related transcriptional regulator</fullName>
    </submittedName>
</protein>
<dbReference type="SMART" id="SM00421">
    <property type="entry name" value="HTH_LUXR"/>
    <property type="match status" value="1"/>
</dbReference>
<dbReference type="PROSITE" id="PS50043">
    <property type="entry name" value="HTH_LUXR_2"/>
    <property type="match status" value="1"/>
</dbReference>
<sequence length="87" mass="9439">MYTMNPAPVVVAPVPTLSAREIEVLRAWFTCDSKNEAARALFITAATVNTHIARIRDKYDAVGRPGATKSALLARALQDGLITVEEL</sequence>
<dbReference type="SUPFAM" id="SSF46894">
    <property type="entry name" value="C-terminal effector domain of the bipartite response regulators"/>
    <property type="match status" value="1"/>
</dbReference>
<accession>A0ABT4MZ79</accession>
<comment type="caution">
    <text evidence="2">The sequence shown here is derived from an EMBL/GenBank/DDBJ whole genome shotgun (WGS) entry which is preliminary data.</text>
</comment>
<keyword evidence="3" id="KW-1185">Reference proteome</keyword>
<evidence type="ECO:0000313" key="3">
    <source>
        <dbReference type="Proteomes" id="UP001067235"/>
    </source>
</evidence>
<feature type="domain" description="HTH luxR-type" evidence="1">
    <location>
        <begin position="10"/>
        <end position="75"/>
    </location>
</feature>
<name>A0ABT4MZ79_GORRU</name>